<dbReference type="AlphaFoldDB" id="A0AA88NGZ2"/>
<organism evidence="6 7">
    <name type="scientific">Channa striata</name>
    <name type="common">Snakehead murrel</name>
    <name type="synonym">Ophicephalus striatus</name>
    <dbReference type="NCBI Taxonomy" id="64152"/>
    <lineage>
        <taxon>Eukaryota</taxon>
        <taxon>Metazoa</taxon>
        <taxon>Chordata</taxon>
        <taxon>Craniata</taxon>
        <taxon>Vertebrata</taxon>
        <taxon>Euteleostomi</taxon>
        <taxon>Actinopterygii</taxon>
        <taxon>Neopterygii</taxon>
        <taxon>Teleostei</taxon>
        <taxon>Neoteleostei</taxon>
        <taxon>Acanthomorphata</taxon>
        <taxon>Anabantaria</taxon>
        <taxon>Anabantiformes</taxon>
        <taxon>Channoidei</taxon>
        <taxon>Channidae</taxon>
        <taxon>Channa</taxon>
    </lineage>
</organism>
<dbReference type="SUPFAM" id="SSF54001">
    <property type="entry name" value="Cysteine proteinases"/>
    <property type="match status" value="1"/>
</dbReference>
<dbReference type="GO" id="GO:0004060">
    <property type="term" value="F:arylamine N-acetyltransferase activity"/>
    <property type="evidence" value="ECO:0007669"/>
    <property type="project" value="UniProtKB-EC"/>
</dbReference>
<proteinExistence type="inferred from homology"/>
<dbReference type="Proteomes" id="UP001187415">
    <property type="component" value="Unassembled WGS sequence"/>
</dbReference>
<evidence type="ECO:0000256" key="1">
    <source>
        <dbReference type="ARBA" id="ARBA00006547"/>
    </source>
</evidence>
<dbReference type="EMBL" id="JAUPFM010000002">
    <property type="protein sequence ID" value="KAK2859398.1"/>
    <property type="molecule type" value="Genomic_DNA"/>
</dbReference>
<gene>
    <name evidence="6" type="ORF">Q5P01_004018</name>
</gene>
<evidence type="ECO:0000256" key="3">
    <source>
        <dbReference type="ARBA" id="ARBA00022679"/>
    </source>
</evidence>
<evidence type="ECO:0000256" key="4">
    <source>
        <dbReference type="ARBA" id="ARBA00023315"/>
    </source>
</evidence>
<dbReference type="PANTHER" id="PTHR11786:SF3">
    <property type="entry name" value="ARYLAMINE N-ACETYLTRANSFERASE"/>
    <property type="match status" value="1"/>
</dbReference>
<dbReference type="Gene3D" id="3.30.2140.20">
    <property type="match status" value="1"/>
</dbReference>
<protein>
    <recommendedName>
        <fullName evidence="2">arylamine N-acetyltransferase</fullName>
        <ecNumber evidence="2">2.3.1.5</ecNumber>
    </recommendedName>
</protein>
<dbReference type="Pfam" id="PF00797">
    <property type="entry name" value="Acetyltransf_2"/>
    <property type="match status" value="1"/>
</dbReference>
<reference evidence="6" key="1">
    <citation type="submission" date="2023-07" db="EMBL/GenBank/DDBJ databases">
        <title>Chromosome-level Genome Assembly of Striped Snakehead (Channa striata).</title>
        <authorList>
            <person name="Liu H."/>
        </authorList>
    </citation>
    <scope>NUCLEOTIDE SEQUENCE</scope>
    <source>
        <strain evidence="6">Gz</strain>
        <tissue evidence="6">Muscle</tissue>
    </source>
</reference>
<dbReference type="FunFam" id="3.30.2140.20:FF:000001">
    <property type="entry name" value="Arylamine N-acetyltransferase 1"/>
    <property type="match status" value="1"/>
</dbReference>
<evidence type="ECO:0000256" key="5">
    <source>
        <dbReference type="RuleBase" id="RU003452"/>
    </source>
</evidence>
<accession>A0AA88NGZ2</accession>
<dbReference type="PRINTS" id="PR01543">
    <property type="entry name" value="ANATRNSFRASE"/>
</dbReference>
<sequence length="300" mass="33764">MTAVDMSVQKYLSRIGFVSPAVPSLDVLRSVHTCHLTSVPFEDLTIHSGGQVQLQLPLLYDKIVNHRRGGFCYEINSLFSWLLTELGFRVTLLSAQVKNAVTGRYGPPLDHLTLMVKLQGQRWLCDVGVGVPGFSVPLSLDTSAPQEQGHRVYRIRREEGMHFLEWQKEENRGVDGDWTEIYKFTLESRGLEDFAEMCRYHQSSPSSIFFCKSLCTVLKAGGRLTLIGHKLTTTTFPTLETKGVLETRTRELKNEEIPGVLAEEFGIMLKNPLIPKDEAITPPPVMAERKIDNNKNSSMV</sequence>
<dbReference type="EC" id="2.3.1.5" evidence="2"/>
<evidence type="ECO:0000313" key="6">
    <source>
        <dbReference type="EMBL" id="KAK2859398.1"/>
    </source>
</evidence>
<name>A0AA88NGZ2_CHASR</name>
<evidence type="ECO:0000256" key="2">
    <source>
        <dbReference type="ARBA" id="ARBA00012701"/>
    </source>
</evidence>
<evidence type="ECO:0000313" key="7">
    <source>
        <dbReference type="Proteomes" id="UP001187415"/>
    </source>
</evidence>
<dbReference type="InterPro" id="IPR053710">
    <property type="entry name" value="Arylamine_NAT_domain_sf"/>
</dbReference>
<dbReference type="PANTHER" id="PTHR11786">
    <property type="entry name" value="N-HYDROXYARYLAMINE O-ACETYLTRANSFERASE"/>
    <property type="match status" value="1"/>
</dbReference>
<dbReference type="InterPro" id="IPR001447">
    <property type="entry name" value="Arylamine_N-AcTrfase"/>
</dbReference>
<comment type="caution">
    <text evidence="6">The sequence shown here is derived from an EMBL/GenBank/DDBJ whole genome shotgun (WGS) entry which is preliminary data.</text>
</comment>
<comment type="similarity">
    <text evidence="1 5">Belongs to the arylamine N-acetyltransferase family.</text>
</comment>
<keyword evidence="7" id="KW-1185">Reference proteome</keyword>
<keyword evidence="4 5" id="KW-0012">Acyltransferase</keyword>
<dbReference type="InterPro" id="IPR038765">
    <property type="entry name" value="Papain-like_cys_pep_sf"/>
</dbReference>
<keyword evidence="3 5" id="KW-0808">Transferase</keyword>